<dbReference type="SMART" id="SM00448">
    <property type="entry name" value="REC"/>
    <property type="match status" value="1"/>
</dbReference>
<protein>
    <submittedName>
        <fullName evidence="5">Transcriptional regulator</fullName>
    </submittedName>
</protein>
<dbReference type="EMBL" id="OGTP01000008">
    <property type="protein sequence ID" value="SPB15650.1"/>
    <property type="molecule type" value="Genomic_DNA"/>
</dbReference>
<dbReference type="InterPro" id="IPR050595">
    <property type="entry name" value="Bact_response_regulator"/>
</dbReference>
<dbReference type="PROSITE" id="PS50110">
    <property type="entry name" value="RESPONSE_REGULATORY"/>
    <property type="match status" value="1"/>
</dbReference>
<organism evidence="5 6">
    <name type="scientific">Caballeronia novacaledonica</name>
    <dbReference type="NCBI Taxonomy" id="1544861"/>
    <lineage>
        <taxon>Bacteria</taxon>
        <taxon>Pseudomonadati</taxon>
        <taxon>Pseudomonadota</taxon>
        <taxon>Betaproteobacteria</taxon>
        <taxon>Burkholderiales</taxon>
        <taxon>Burkholderiaceae</taxon>
        <taxon>Caballeronia</taxon>
    </lineage>
</organism>
<sequence>MRKMSCNQAADPSQARRQSRTVQDNALQSPFRVSVIDDDESVRVASSSLLRSLGWEVSLYSSAEAFLDADPLDGLACIITDLDMPGMSGLQLQQRLRELKPDVPVMFITAFASDAARRQALDGGAVCFLSKPVDGTAVADCLERIKQGFWKD</sequence>
<dbReference type="PANTHER" id="PTHR44591">
    <property type="entry name" value="STRESS RESPONSE REGULATOR PROTEIN 1"/>
    <property type="match status" value="1"/>
</dbReference>
<dbReference type="GO" id="GO:0000160">
    <property type="term" value="P:phosphorelay signal transduction system"/>
    <property type="evidence" value="ECO:0007669"/>
    <property type="project" value="InterPro"/>
</dbReference>
<dbReference type="Gene3D" id="3.40.50.2300">
    <property type="match status" value="1"/>
</dbReference>
<keyword evidence="1 2" id="KW-0597">Phosphoprotein</keyword>
<feature type="domain" description="Response regulatory" evidence="4">
    <location>
        <begin position="32"/>
        <end position="146"/>
    </location>
</feature>
<accession>A0A2U3I653</accession>
<dbReference type="Proteomes" id="UP000238169">
    <property type="component" value="Unassembled WGS sequence"/>
</dbReference>
<evidence type="ECO:0000256" key="1">
    <source>
        <dbReference type="ARBA" id="ARBA00022553"/>
    </source>
</evidence>
<proteinExistence type="predicted"/>
<evidence type="ECO:0000259" key="4">
    <source>
        <dbReference type="PROSITE" id="PS50110"/>
    </source>
</evidence>
<dbReference type="InterPro" id="IPR001789">
    <property type="entry name" value="Sig_transdc_resp-reg_receiver"/>
</dbReference>
<gene>
    <name evidence="5" type="ORF">NOV72_02870</name>
</gene>
<dbReference type="AlphaFoldDB" id="A0A2U3I653"/>
<dbReference type="SUPFAM" id="SSF52172">
    <property type="entry name" value="CheY-like"/>
    <property type="match status" value="1"/>
</dbReference>
<evidence type="ECO:0000313" key="6">
    <source>
        <dbReference type="Proteomes" id="UP000238169"/>
    </source>
</evidence>
<feature type="region of interest" description="Disordered" evidence="3">
    <location>
        <begin position="1"/>
        <end position="23"/>
    </location>
</feature>
<feature type="modified residue" description="4-aspartylphosphate" evidence="2">
    <location>
        <position position="81"/>
    </location>
</feature>
<dbReference type="Pfam" id="PF00072">
    <property type="entry name" value="Response_reg"/>
    <property type="match status" value="1"/>
</dbReference>
<name>A0A2U3I653_9BURK</name>
<reference evidence="6" key="1">
    <citation type="submission" date="2018-01" db="EMBL/GenBank/DDBJ databases">
        <authorList>
            <person name="Peeters C."/>
        </authorList>
    </citation>
    <scope>NUCLEOTIDE SEQUENCE [LARGE SCALE GENOMIC DNA]</scope>
</reference>
<dbReference type="PANTHER" id="PTHR44591:SF25">
    <property type="entry name" value="CHEMOTAXIS TWO-COMPONENT RESPONSE REGULATOR"/>
    <property type="match status" value="1"/>
</dbReference>
<evidence type="ECO:0000256" key="2">
    <source>
        <dbReference type="PROSITE-ProRule" id="PRU00169"/>
    </source>
</evidence>
<evidence type="ECO:0000256" key="3">
    <source>
        <dbReference type="SAM" id="MobiDB-lite"/>
    </source>
</evidence>
<keyword evidence="6" id="KW-1185">Reference proteome</keyword>
<feature type="compositionally biased region" description="Polar residues" evidence="3">
    <location>
        <begin position="1"/>
        <end position="11"/>
    </location>
</feature>
<evidence type="ECO:0000313" key="5">
    <source>
        <dbReference type="EMBL" id="SPB15650.1"/>
    </source>
</evidence>
<dbReference type="InterPro" id="IPR011006">
    <property type="entry name" value="CheY-like_superfamily"/>
</dbReference>